<dbReference type="Pfam" id="PF05904">
    <property type="entry name" value="DUF863"/>
    <property type="match status" value="4"/>
</dbReference>
<feature type="region of interest" description="Disordered" evidence="1">
    <location>
        <begin position="820"/>
        <end position="846"/>
    </location>
</feature>
<keyword evidence="3" id="KW-1185">Reference proteome</keyword>
<evidence type="ECO:0000313" key="3">
    <source>
        <dbReference type="Proteomes" id="UP000326396"/>
    </source>
</evidence>
<proteinExistence type="predicted"/>
<dbReference type="AlphaFoldDB" id="A0A5N6LR84"/>
<feature type="region of interest" description="Disordered" evidence="1">
    <location>
        <begin position="699"/>
        <end position="739"/>
    </location>
</feature>
<name>A0A5N6LR84_9ASTR</name>
<sequence length="846" mass="93758">MGTEVHCKSSFEVYHSMRDVNEDSNSRNWPLFYGEKGLANAHYYNGFIPRTVADAVVGCDKEALKQKMLEHEAIFKDQVYELHRLYRRQRDIMEEIKRNEYHKHHISIGTSSSSSLLPSQKPYEDGQKWQIPSFPLVNSCARPSNFGASISNSPLSCSKGNNGLKDCEITESRPSKVRKKLFDLELLPDDNIDHENEEIQCKQASEESIYKDTSSVQGFRWSNGLADLNEPINVDEPMIHGCIDGLGSLAKPKGSSFLGSPHELFEKSPNVAFNSLLLEGKGNGRDWLSNTRETGNSKSNMNFTPGTYPEISTKVQDNSRFTPLPFPNSCTSSSYPNMNPTDLVNSWGKSNGSLNHKLTSYQKQPSFLSSPHNQVVFGDKWRMNGCYAPNGFYNGSSSGSRDPCARLPSGGYDQNINNLHRSQKIFKGSNFIDLTGTTKGIDLNNDSKSSRKCDQKVLPWLQAKPDIYKNGSNGADNGKKGDRLGNSGKTLGFPVFGNSCVSRNESSSLVSTSASLHCPSENVKVKTEMENRGFDINIAWDDLANKQIDVVDCNLKKETDTENDNIKNHFDLNSCLTEDGDDLVPDSAKISSDTLKRITMEIDLEAPAVPEVDEEEAIDEVKKIDDCNDELLAKVAAEAIVAMTGVSSQLDEAGSTSEVAGRSDDNNSLLWFVQVIENAGFVSNKLDEYEELTLQQELTKEEDYMPKPLASDFQEPDESGPTRPRRGQARRGRPRRDFQRDILPGLVSLSRHEVTEDLQIFGGLMRATGHSWNVGPTRRNGTRGRRKSVVVVVEPPPSAATPSPPPLPLSEVVGLEERSLTGWGKTTRRPRRQRCAAGTSVAVQPA</sequence>
<gene>
    <name evidence="2" type="ORF">E3N88_37481</name>
</gene>
<dbReference type="InterPro" id="IPR008581">
    <property type="entry name" value="DUF863_pln"/>
</dbReference>
<reference evidence="2 3" key="1">
    <citation type="submission" date="2019-05" db="EMBL/GenBank/DDBJ databases">
        <title>Mikania micrantha, genome provides insights into the molecular mechanism of rapid growth.</title>
        <authorList>
            <person name="Liu B."/>
        </authorList>
    </citation>
    <scope>NUCLEOTIDE SEQUENCE [LARGE SCALE GENOMIC DNA]</scope>
    <source>
        <strain evidence="2">NLD-2019</strain>
        <tissue evidence="2">Leaf</tissue>
    </source>
</reference>
<dbReference type="OrthoDB" id="630817at2759"/>
<dbReference type="Proteomes" id="UP000326396">
    <property type="component" value="Linkage Group LG8"/>
</dbReference>
<dbReference type="PANTHER" id="PTHR33167:SF4">
    <property type="entry name" value="TRANSCRIPTION FACTOR, PUTATIVE (DUF863)-RELATED"/>
    <property type="match status" value="1"/>
</dbReference>
<evidence type="ECO:0000313" key="2">
    <source>
        <dbReference type="EMBL" id="KAD2804104.1"/>
    </source>
</evidence>
<dbReference type="EMBL" id="SZYD01000018">
    <property type="protein sequence ID" value="KAD2804104.1"/>
    <property type="molecule type" value="Genomic_DNA"/>
</dbReference>
<evidence type="ECO:0000256" key="1">
    <source>
        <dbReference type="SAM" id="MobiDB-lite"/>
    </source>
</evidence>
<accession>A0A5N6LR84</accession>
<comment type="caution">
    <text evidence="2">The sequence shown here is derived from an EMBL/GenBank/DDBJ whole genome shotgun (WGS) entry which is preliminary data.</text>
</comment>
<feature type="compositionally biased region" description="Basic residues" evidence="1">
    <location>
        <begin position="723"/>
        <end position="734"/>
    </location>
</feature>
<dbReference type="PANTHER" id="PTHR33167">
    <property type="entry name" value="TRANSCRIPTION FACTOR, PUTATIVE (DUF863)-RELATED"/>
    <property type="match status" value="1"/>
</dbReference>
<protein>
    <submittedName>
        <fullName evidence="2">Uncharacterized protein</fullName>
    </submittedName>
</protein>
<organism evidence="2 3">
    <name type="scientific">Mikania micrantha</name>
    <name type="common">bitter vine</name>
    <dbReference type="NCBI Taxonomy" id="192012"/>
    <lineage>
        <taxon>Eukaryota</taxon>
        <taxon>Viridiplantae</taxon>
        <taxon>Streptophyta</taxon>
        <taxon>Embryophyta</taxon>
        <taxon>Tracheophyta</taxon>
        <taxon>Spermatophyta</taxon>
        <taxon>Magnoliopsida</taxon>
        <taxon>eudicotyledons</taxon>
        <taxon>Gunneridae</taxon>
        <taxon>Pentapetalae</taxon>
        <taxon>asterids</taxon>
        <taxon>campanulids</taxon>
        <taxon>Asterales</taxon>
        <taxon>Asteraceae</taxon>
        <taxon>Asteroideae</taxon>
        <taxon>Heliantheae alliance</taxon>
        <taxon>Eupatorieae</taxon>
        <taxon>Mikania</taxon>
    </lineage>
</organism>